<evidence type="ECO:0008006" key="4">
    <source>
        <dbReference type="Google" id="ProtNLM"/>
    </source>
</evidence>
<gene>
    <name evidence="2" type="ORF">P153DRAFT_365006</name>
</gene>
<dbReference type="EMBL" id="ML977502">
    <property type="protein sequence ID" value="KAF2131418.1"/>
    <property type="molecule type" value="Genomic_DNA"/>
</dbReference>
<name>A0A6A6AJY0_9PLEO</name>
<sequence>MPQKQKPDPHCAPSSSTTLESPHPPSSTTSRNVNSKRTSQKDKSRKYFQQAQPTFSLELPTHTPKLEFLDNFDPDKDLVVRKKAREWVNKNKGLRTQPWRARPEPKKIKTKDGNEQQKQLAKRKNNETTRVHDPLKIIGVSQKDPFNMLPDIGRNYDHIIDFFLSGCCPEEIPCSDDKYVQGPEKALVSFSQENSIFWNVSKSDLSFTLWLFATVSVRGGLSGNPHTEEIQWFYLKALRLLQETLQKETELNEFSDEMLTGLACVMATANYSGMFSTAALHRDAMLRMLTLRGGGDIIKGFLSVNPWGKKCMQWCEFMIAAQLVEVPKVPYEAPIASAILPPTLAREACRLTAVSLSNLPPLCEPLQIILGLLHQLALSYAHRQPRVSIDSYVITPLYNVEFTLLETLAAQRLPDHGYSDVEVLLTETFQLFFWTGPRQLPTQIRMCDLFVSRIMKALLPLLLETELAEDMNGFRERASSLREDNSIKPPNVDDYLNLFHRNSRHTNNAIMWSLALGTIVSATFQRPEHLWFKGRLDLQLRAMGLYKKKEEYQTFLNMFPSTDGFAWIDLRNIPD</sequence>
<dbReference type="GeneID" id="54408162"/>
<proteinExistence type="predicted"/>
<dbReference type="PANTHER" id="PTHR37540:SF5">
    <property type="entry name" value="TRANSCRIPTION FACTOR DOMAIN-CONTAINING PROTEIN"/>
    <property type="match status" value="1"/>
</dbReference>
<feature type="compositionally biased region" description="Polar residues" evidence="1">
    <location>
        <begin position="13"/>
        <end position="37"/>
    </location>
</feature>
<dbReference type="Proteomes" id="UP000799771">
    <property type="component" value="Unassembled WGS sequence"/>
</dbReference>
<dbReference type="PANTHER" id="PTHR37540">
    <property type="entry name" value="TRANSCRIPTION FACTOR (ACR-2), PUTATIVE-RELATED-RELATED"/>
    <property type="match status" value="1"/>
</dbReference>
<protein>
    <recommendedName>
        <fullName evidence="4">Tachykinin family protein</fullName>
    </recommendedName>
</protein>
<feature type="compositionally biased region" description="Basic and acidic residues" evidence="1">
    <location>
        <begin position="101"/>
        <end position="115"/>
    </location>
</feature>
<dbReference type="RefSeq" id="XP_033525805.1">
    <property type="nucleotide sequence ID" value="XM_033667730.1"/>
</dbReference>
<dbReference type="AlphaFoldDB" id="A0A6A6AJY0"/>
<evidence type="ECO:0000313" key="3">
    <source>
        <dbReference type="Proteomes" id="UP000799771"/>
    </source>
</evidence>
<keyword evidence="3" id="KW-1185">Reference proteome</keyword>
<organism evidence="2 3">
    <name type="scientific">Dothidotthia symphoricarpi CBS 119687</name>
    <dbReference type="NCBI Taxonomy" id="1392245"/>
    <lineage>
        <taxon>Eukaryota</taxon>
        <taxon>Fungi</taxon>
        <taxon>Dikarya</taxon>
        <taxon>Ascomycota</taxon>
        <taxon>Pezizomycotina</taxon>
        <taxon>Dothideomycetes</taxon>
        <taxon>Pleosporomycetidae</taxon>
        <taxon>Pleosporales</taxon>
        <taxon>Dothidotthiaceae</taxon>
        <taxon>Dothidotthia</taxon>
    </lineage>
</organism>
<accession>A0A6A6AJY0</accession>
<reference evidence="2" key="1">
    <citation type="journal article" date="2020" name="Stud. Mycol.">
        <title>101 Dothideomycetes genomes: a test case for predicting lifestyles and emergence of pathogens.</title>
        <authorList>
            <person name="Haridas S."/>
            <person name="Albert R."/>
            <person name="Binder M."/>
            <person name="Bloem J."/>
            <person name="Labutti K."/>
            <person name="Salamov A."/>
            <person name="Andreopoulos B."/>
            <person name="Baker S."/>
            <person name="Barry K."/>
            <person name="Bills G."/>
            <person name="Bluhm B."/>
            <person name="Cannon C."/>
            <person name="Castanera R."/>
            <person name="Culley D."/>
            <person name="Daum C."/>
            <person name="Ezra D."/>
            <person name="Gonzalez J."/>
            <person name="Henrissat B."/>
            <person name="Kuo A."/>
            <person name="Liang C."/>
            <person name="Lipzen A."/>
            <person name="Lutzoni F."/>
            <person name="Magnuson J."/>
            <person name="Mondo S."/>
            <person name="Nolan M."/>
            <person name="Ohm R."/>
            <person name="Pangilinan J."/>
            <person name="Park H.-J."/>
            <person name="Ramirez L."/>
            <person name="Alfaro M."/>
            <person name="Sun H."/>
            <person name="Tritt A."/>
            <person name="Yoshinaga Y."/>
            <person name="Zwiers L.-H."/>
            <person name="Turgeon B."/>
            <person name="Goodwin S."/>
            <person name="Spatafora J."/>
            <person name="Crous P."/>
            <person name="Grigoriev I."/>
        </authorList>
    </citation>
    <scope>NUCLEOTIDE SEQUENCE</scope>
    <source>
        <strain evidence="2">CBS 119687</strain>
    </source>
</reference>
<evidence type="ECO:0000256" key="1">
    <source>
        <dbReference type="SAM" id="MobiDB-lite"/>
    </source>
</evidence>
<feature type="region of interest" description="Disordered" evidence="1">
    <location>
        <begin position="1"/>
        <end position="59"/>
    </location>
</feature>
<evidence type="ECO:0000313" key="2">
    <source>
        <dbReference type="EMBL" id="KAF2131418.1"/>
    </source>
</evidence>
<feature type="region of interest" description="Disordered" evidence="1">
    <location>
        <begin position="91"/>
        <end position="128"/>
    </location>
</feature>
<dbReference type="OrthoDB" id="3796409at2759"/>